<evidence type="ECO:0000313" key="2">
    <source>
        <dbReference type="Proteomes" id="UP001172457"/>
    </source>
</evidence>
<accession>A0AA38WVR5</accession>
<protein>
    <submittedName>
        <fullName evidence="1">Uncharacterized protein</fullName>
    </submittedName>
</protein>
<comment type="caution">
    <text evidence="1">The sequence shown here is derived from an EMBL/GenBank/DDBJ whole genome shotgun (WGS) entry which is preliminary data.</text>
</comment>
<sequence length="190" mass="21424">MADTQPAEGYGIGMVKDGLDLHCETEVLVQSQLSRENEIFSSFPPPNSGPKPRSFAEVVGRQSVNPLDSFKKVIRLTPPKKFEDKFHTCLVGKVSSMDCFYNVMNFLEAEGCDDINIRYLGGFSFLLEFVSKEQASTFLPEAKETWRNWFSSLEPGTPDSYAQDRLVSLIILSFPPLARYSEDYTEIVKS</sequence>
<organism evidence="1 2">
    <name type="scientific">Centaurea solstitialis</name>
    <name type="common">yellow star-thistle</name>
    <dbReference type="NCBI Taxonomy" id="347529"/>
    <lineage>
        <taxon>Eukaryota</taxon>
        <taxon>Viridiplantae</taxon>
        <taxon>Streptophyta</taxon>
        <taxon>Embryophyta</taxon>
        <taxon>Tracheophyta</taxon>
        <taxon>Spermatophyta</taxon>
        <taxon>Magnoliopsida</taxon>
        <taxon>eudicotyledons</taxon>
        <taxon>Gunneridae</taxon>
        <taxon>Pentapetalae</taxon>
        <taxon>asterids</taxon>
        <taxon>campanulids</taxon>
        <taxon>Asterales</taxon>
        <taxon>Asteraceae</taxon>
        <taxon>Carduoideae</taxon>
        <taxon>Cardueae</taxon>
        <taxon>Centaureinae</taxon>
        <taxon>Centaurea</taxon>
    </lineage>
</organism>
<keyword evidence="2" id="KW-1185">Reference proteome</keyword>
<reference evidence="1" key="1">
    <citation type="submission" date="2023-03" db="EMBL/GenBank/DDBJ databases">
        <title>Chromosome-scale reference genome and RAD-based genetic map of yellow starthistle (Centaurea solstitialis) reveal putative structural variation and QTLs associated with invader traits.</title>
        <authorList>
            <person name="Reatini B."/>
            <person name="Cang F.A."/>
            <person name="Jiang Q."/>
            <person name="Mckibben M.T.W."/>
            <person name="Barker M.S."/>
            <person name="Rieseberg L.H."/>
            <person name="Dlugosch K.M."/>
        </authorList>
    </citation>
    <scope>NUCLEOTIDE SEQUENCE</scope>
    <source>
        <strain evidence="1">CAN-66</strain>
        <tissue evidence="1">Leaf</tissue>
    </source>
</reference>
<proteinExistence type="predicted"/>
<dbReference type="AlphaFoldDB" id="A0AA38WVR5"/>
<name>A0AA38WVR5_9ASTR</name>
<evidence type="ECO:0000313" key="1">
    <source>
        <dbReference type="EMBL" id="KAJ9567576.1"/>
    </source>
</evidence>
<gene>
    <name evidence="1" type="ORF">OSB04_003542</name>
</gene>
<dbReference type="EMBL" id="JARYMX010000001">
    <property type="protein sequence ID" value="KAJ9567576.1"/>
    <property type="molecule type" value="Genomic_DNA"/>
</dbReference>
<dbReference type="Proteomes" id="UP001172457">
    <property type="component" value="Chromosome 1"/>
</dbReference>